<name>A0A803PXV4_CANSA</name>
<proteinExistence type="predicted"/>
<dbReference type="Proteomes" id="UP000596661">
    <property type="component" value="Chromosome 6"/>
</dbReference>
<accession>A0A803PXV4</accession>
<keyword evidence="2" id="KW-1185">Reference proteome</keyword>
<sequence length="221" mass="26163">MYDYGPVEPQALWDQVSSLAGDAKVDEAYEIEFGDDLASNHSEDEAVETNPKVEYKPHTKIVGFKFDIVMEFGSVDILRNVKKEHFIYIDNEYELIPNAKERFRAKYKAERCTWKIYASIKEHEKTFRIKTLTPKHECEIVLDNMHIDVNLLSKYFLEQFRLYPNMHYSAFKEMIENTKFSKMSSWQFYRAKKLQCKSSRDLYQNSLQYLMIATSKSCPQI</sequence>
<organism evidence="1 2">
    <name type="scientific">Cannabis sativa</name>
    <name type="common">Hemp</name>
    <name type="synonym">Marijuana</name>
    <dbReference type="NCBI Taxonomy" id="3483"/>
    <lineage>
        <taxon>Eukaryota</taxon>
        <taxon>Viridiplantae</taxon>
        <taxon>Streptophyta</taxon>
        <taxon>Embryophyta</taxon>
        <taxon>Tracheophyta</taxon>
        <taxon>Spermatophyta</taxon>
        <taxon>Magnoliopsida</taxon>
        <taxon>eudicotyledons</taxon>
        <taxon>Gunneridae</taxon>
        <taxon>Pentapetalae</taxon>
        <taxon>rosids</taxon>
        <taxon>fabids</taxon>
        <taxon>Rosales</taxon>
        <taxon>Cannabaceae</taxon>
        <taxon>Cannabis</taxon>
    </lineage>
</organism>
<reference evidence="1" key="1">
    <citation type="submission" date="2018-11" db="EMBL/GenBank/DDBJ databases">
        <authorList>
            <person name="Grassa J C."/>
        </authorList>
    </citation>
    <scope>NUCLEOTIDE SEQUENCE [LARGE SCALE GENOMIC DNA]</scope>
</reference>
<dbReference type="EnsemblPlants" id="evm.model.06.307">
    <property type="protein sequence ID" value="cds.evm.model.06.307"/>
    <property type="gene ID" value="evm.TU.06.307"/>
</dbReference>
<evidence type="ECO:0000313" key="1">
    <source>
        <dbReference type="EnsemblPlants" id="cds.evm.model.06.307"/>
    </source>
</evidence>
<dbReference type="AlphaFoldDB" id="A0A803PXV4"/>
<reference evidence="1" key="2">
    <citation type="submission" date="2021-03" db="UniProtKB">
        <authorList>
            <consortium name="EnsemblPlants"/>
        </authorList>
    </citation>
    <scope>IDENTIFICATION</scope>
</reference>
<protein>
    <recommendedName>
        <fullName evidence="3">Transposase MuDR plant domain-containing protein</fullName>
    </recommendedName>
</protein>
<dbReference type="EMBL" id="UZAU01000557">
    <property type="status" value="NOT_ANNOTATED_CDS"/>
    <property type="molecule type" value="Genomic_DNA"/>
</dbReference>
<evidence type="ECO:0008006" key="3">
    <source>
        <dbReference type="Google" id="ProtNLM"/>
    </source>
</evidence>
<evidence type="ECO:0000313" key="2">
    <source>
        <dbReference type="Proteomes" id="UP000596661"/>
    </source>
</evidence>
<dbReference type="Gramene" id="evm.model.06.307">
    <property type="protein sequence ID" value="cds.evm.model.06.307"/>
    <property type="gene ID" value="evm.TU.06.307"/>
</dbReference>